<dbReference type="Proteomes" id="UP000235023">
    <property type="component" value="Unassembled WGS sequence"/>
</dbReference>
<reference evidence="2" key="1">
    <citation type="submission" date="2017-12" db="EMBL/GenBank/DDBJ databases">
        <authorList>
            <consortium name="DOE Joint Genome Institute"/>
            <person name="Mondo S.J."/>
            <person name="Kjaerbolling I."/>
            <person name="Vesth T.C."/>
            <person name="Frisvad J.C."/>
            <person name="Nybo J.L."/>
            <person name="Theobald S."/>
            <person name="Kuo A."/>
            <person name="Bowyer P."/>
            <person name="Matsuda Y."/>
            <person name="Lyhne E.K."/>
            <person name="Kogle M.E."/>
            <person name="Clum A."/>
            <person name="Lipzen A."/>
            <person name="Salamov A."/>
            <person name="Ngan C.Y."/>
            <person name="Daum C."/>
            <person name="Chiniquy J."/>
            <person name="Barry K."/>
            <person name="LaButti K."/>
            <person name="Haridas S."/>
            <person name="Simmons B.A."/>
            <person name="Magnuson J.K."/>
            <person name="Mortensen U.H."/>
            <person name="Larsen T.O."/>
            <person name="Grigoriev I.V."/>
            <person name="Baker S.E."/>
            <person name="Andersen M.R."/>
            <person name="Nordberg H.P."/>
            <person name="Cantor M.N."/>
            <person name="Hua S.X."/>
        </authorList>
    </citation>
    <scope>NUCLEOTIDE SEQUENCE [LARGE SCALE GENOMIC DNA]</scope>
    <source>
        <strain evidence="2">IBT 19404</strain>
    </source>
</reference>
<sequence length="155" mass="17217">MYFFWRSDLSFSGRSFAALGVRHRSLGKMPNTEKWKSDQTTGFHRPDDIQEKVRMHLSIATGVYSDRNFRLLASVAPDDMQADGTNPVQLHMGCAIAFCGVLCIARKAREMMQPVSTVSTSFQILAITTLEIVSSPKVPFGVAAELNGMRRAIMS</sequence>
<evidence type="ECO:0000313" key="1">
    <source>
        <dbReference type="EMBL" id="PLN81873.1"/>
    </source>
</evidence>
<proteinExistence type="predicted"/>
<keyword evidence="2" id="KW-1185">Reference proteome</keyword>
<evidence type="ECO:0000313" key="2">
    <source>
        <dbReference type="Proteomes" id="UP000235023"/>
    </source>
</evidence>
<protein>
    <submittedName>
        <fullName evidence="1">Uncharacterized protein</fullName>
    </submittedName>
</protein>
<accession>A0A2J5HWQ8</accession>
<name>A0A2J5HWQ8_9EURO</name>
<organism evidence="1 2">
    <name type="scientific">Aspergillus taichungensis</name>
    <dbReference type="NCBI Taxonomy" id="482145"/>
    <lineage>
        <taxon>Eukaryota</taxon>
        <taxon>Fungi</taxon>
        <taxon>Dikarya</taxon>
        <taxon>Ascomycota</taxon>
        <taxon>Pezizomycotina</taxon>
        <taxon>Eurotiomycetes</taxon>
        <taxon>Eurotiomycetidae</taxon>
        <taxon>Eurotiales</taxon>
        <taxon>Aspergillaceae</taxon>
        <taxon>Aspergillus</taxon>
        <taxon>Aspergillus subgen. Circumdati</taxon>
    </lineage>
</organism>
<gene>
    <name evidence="1" type="ORF">BDW42DRAFT_88472</name>
</gene>
<dbReference type="EMBL" id="KZ559532">
    <property type="protein sequence ID" value="PLN81873.1"/>
    <property type="molecule type" value="Genomic_DNA"/>
</dbReference>
<dbReference type="AlphaFoldDB" id="A0A2J5HWQ8"/>